<dbReference type="InterPro" id="IPR009769">
    <property type="entry name" value="EDR2_C"/>
</dbReference>
<feature type="domain" description="PH" evidence="3">
    <location>
        <begin position="56"/>
        <end position="163"/>
    </location>
</feature>
<dbReference type="SUPFAM" id="SSF55961">
    <property type="entry name" value="Bet v1-like"/>
    <property type="match status" value="1"/>
</dbReference>
<proteinExistence type="predicted"/>
<dbReference type="SMART" id="SM00234">
    <property type="entry name" value="START"/>
    <property type="match status" value="1"/>
</dbReference>
<dbReference type="Proteomes" id="UP000006729">
    <property type="component" value="Chromosome 8"/>
</dbReference>
<gene>
    <name evidence="5" type="ORF">POPTR_008G213000</name>
</gene>
<dbReference type="SMART" id="SM00233">
    <property type="entry name" value="PH"/>
    <property type="match status" value="1"/>
</dbReference>
<keyword evidence="6" id="KW-1185">Reference proteome</keyword>
<comment type="subcellular location">
    <subcellularLocation>
        <location evidence="1">Endoplasmic reticulum</location>
    </subcellularLocation>
</comment>
<dbReference type="Gene3D" id="3.30.530.20">
    <property type="match status" value="1"/>
</dbReference>
<dbReference type="Pfam" id="PF07059">
    <property type="entry name" value="EDR2_C"/>
    <property type="match status" value="1"/>
</dbReference>
<dbReference type="PROSITE" id="PS50848">
    <property type="entry name" value="START"/>
    <property type="match status" value="1"/>
</dbReference>
<evidence type="ECO:0008006" key="7">
    <source>
        <dbReference type="Google" id="ProtNLM"/>
    </source>
</evidence>
<dbReference type="AlphaFoldDB" id="A0A3N7GVV0"/>
<sequence length="649" mass="73993">MTNRLRRSLKINSLSSSRDWDEEPSAAKTNRLEWLNIDINENSTILEETGRARGQKLIYEGWMVRYGRRKIGSTYIHMRYFTLEPSFLSYYKRRPKDNGVPIKTLLIDGNCRVADRGLKTHQGHMIYTLSVYNKKEKNNAITLSAFNIQEALIWKEKIESVIDQHNTVSDKYASYKYGSGMDNGVTASSSENGSQFGEHEDEDNTHTNLFWRKTIGNVVDRTPECDSELPNQTANNQAFPINRWRLLKCQNGLRIFEELTETDYLLRSCSQAMKAVGIVKATCEEIFELVMSMDATRFEWDSTFQHGSLVEEVDGHTAILYHRLQLDWFPKFVWPRDLCYVRYWRRNDDGSYVVLFRSREHANCVPQSGYVRAHVESGGFNISPLKPRNGRPRTQVQHLMQIDLKGWGVGYIPSFQQHCLLEMLNNIAGLRAWCAQRDERDAHTRIPAIAINTSGYVSPQKTASSALMDEYSDEDEEFQITEEEEEVASEKGLFSVVFNLQVPGSTHYSMVFYFVTKELVPGSLLQRFVDGDDEFRNSRFKLLPSVLQGSWIMRQSVGSTPCLLGKAVECNYIRGPKYLEVDVDIGSSAVASGVLWLVMGTSPTLVVDMAFLVQANTTEELPEQLIGAVRVSHVELSSAMVPRLHPDSS</sequence>
<dbReference type="GO" id="GO:0005783">
    <property type="term" value="C:endoplasmic reticulum"/>
    <property type="evidence" value="ECO:0007669"/>
    <property type="project" value="UniProtKB-SubCell"/>
</dbReference>
<dbReference type="InterPro" id="IPR011993">
    <property type="entry name" value="PH-like_dom_sf"/>
</dbReference>
<feature type="domain" description="START" evidence="4">
    <location>
        <begin position="244"/>
        <end position="416"/>
    </location>
</feature>
<evidence type="ECO:0000313" key="5">
    <source>
        <dbReference type="EMBL" id="RQO95048.1"/>
    </source>
</evidence>
<dbReference type="InterPro" id="IPR045096">
    <property type="entry name" value="EDR2-like"/>
</dbReference>
<organism evidence="5 6">
    <name type="scientific">Populus trichocarpa</name>
    <name type="common">Western balsam poplar</name>
    <name type="synonym">Populus balsamifera subsp. trichocarpa</name>
    <dbReference type="NCBI Taxonomy" id="3694"/>
    <lineage>
        <taxon>Eukaryota</taxon>
        <taxon>Viridiplantae</taxon>
        <taxon>Streptophyta</taxon>
        <taxon>Embryophyta</taxon>
        <taxon>Tracheophyta</taxon>
        <taxon>Spermatophyta</taxon>
        <taxon>Magnoliopsida</taxon>
        <taxon>eudicotyledons</taxon>
        <taxon>Gunneridae</taxon>
        <taxon>Pentapetalae</taxon>
        <taxon>rosids</taxon>
        <taxon>fabids</taxon>
        <taxon>Malpighiales</taxon>
        <taxon>Salicaceae</taxon>
        <taxon>Saliceae</taxon>
        <taxon>Populus</taxon>
    </lineage>
</organism>
<dbReference type="Gene3D" id="2.30.29.30">
    <property type="entry name" value="Pleckstrin-homology domain (PH domain)/Phosphotyrosine-binding domain (PTB)"/>
    <property type="match status" value="1"/>
</dbReference>
<protein>
    <recommendedName>
        <fullName evidence="7">START domain-containing protein</fullName>
    </recommendedName>
</protein>
<dbReference type="InterPro" id="IPR023393">
    <property type="entry name" value="START-like_dom_sf"/>
</dbReference>
<dbReference type="InterPro" id="IPR001849">
    <property type="entry name" value="PH_domain"/>
</dbReference>
<dbReference type="Pfam" id="PF01852">
    <property type="entry name" value="START"/>
    <property type="match status" value="1"/>
</dbReference>
<dbReference type="PROSITE" id="PS50003">
    <property type="entry name" value="PH_DOMAIN"/>
    <property type="match status" value="1"/>
</dbReference>
<dbReference type="Pfam" id="PF00169">
    <property type="entry name" value="PH"/>
    <property type="match status" value="1"/>
</dbReference>
<dbReference type="GO" id="GO:0008289">
    <property type="term" value="F:lipid binding"/>
    <property type="evidence" value="ECO:0007669"/>
    <property type="project" value="InterPro"/>
</dbReference>
<accession>A0A3N7GVV0</accession>
<dbReference type="PANTHER" id="PTHR12136:SF100">
    <property type="entry name" value="PROTEIN ENHANCED DISEASE RESISTANCE 2-LIKE"/>
    <property type="match status" value="1"/>
</dbReference>
<evidence type="ECO:0000256" key="2">
    <source>
        <dbReference type="ARBA" id="ARBA00022824"/>
    </source>
</evidence>
<keyword evidence="2" id="KW-0256">Endoplasmic reticulum</keyword>
<reference evidence="5 6" key="1">
    <citation type="journal article" date="2006" name="Science">
        <title>The genome of black cottonwood, Populus trichocarpa (Torr. &amp; Gray).</title>
        <authorList>
            <person name="Tuskan G.A."/>
            <person name="Difazio S."/>
            <person name="Jansson S."/>
            <person name="Bohlmann J."/>
            <person name="Grigoriev I."/>
            <person name="Hellsten U."/>
            <person name="Putnam N."/>
            <person name="Ralph S."/>
            <person name="Rombauts S."/>
            <person name="Salamov A."/>
            <person name="Schein J."/>
            <person name="Sterck L."/>
            <person name="Aerts A."/>
            <person name="Bhalerao R.R."/>
            <person name="Bhalerao R.P."/>
            <person name="Blaudez D."/>
            <person name="Boerjan W."/>
            <person name="Brun A."/>
            <person name="Brunner A."/>
            <person name="Busov V."/>
            <person name="Campbell M."/>
            <person name="Carlson J."/>
            <person name="Chalot M."/>
            <person name="Chapman J."/>
            <person name="Chen G.L."/>
            <person name="Cooper D."/>
            <person name="Coutinho P.M."/>
            <person name="Couturier J."/>
            <person name="Covert S."/>
            <person name="Cronk Q."/>
            <person name="Cunningham R."/>
            <person name="Davis J."/>
            <person name="Degroeve S."/>
            <person name="Dejardin A."/>
            <person name="Depamphilis C."/>
            <person name="Detter J."/>
            <person name="Dirks B."/>
            <person name="Dubchak I."/>
            <person name="Duplessis S."/>
            <person name="Ehlting J."/>
            <person name="Ellis B."/>
            <person name="Gendler K."/>
            <person name="Goodstein D."/>
            <person name="Gribskov M."/>
            <person name="Grimwood J."/>
            <person name="Groover A."/>
            <person name="Gunter L."/>
            <person name="Hamberger B."/>
            <person name="Heinze B."/>
            <person name="Helariutta Y."/>
            <person name="Henrissat B."/>
            <person name="Holligan D."/>
            <person name="Holt R."/>
            <person name="Huang W."/>
            <person name="Islam-Faridi N."/>
            <person name="Jones S."/>
            <person name="Jones-Rhoades M."/>
            <person name="Jorgensen R."/>
            <person name="Joshi C."/>
            <person name="Kangasjarvi J."/>
            <person name="Karlsson J."/>
            <person name="Kelleher C."/>
            <person name="Kirkpatrick R."/>
            <person name="Kirst M."/>
            <person name="Kohler A."/>
            <person name="Kalluri U."/>
            <person name="Larimer F."/>
            <person name="Leebens-Mack J."/>
            <person name="Leple J.C."/>
            <person name="Locascio P."/>
            <person name="Lou Y."/>
            <person name="Lucas S."/>
            <person name="Martin F."/>
            <person name="Montanini B."/>
            <person name="Napoli C."/>
            <person name="Nelson D.R."/>
            <person name="Nelson C."/>
            <person name="Nieminen K."/>
            <person name="Nilsson O."/>
            <person name="Pereda V."/>
            <person name="Peter G."/>
            <person name="Philippe R."/>
            <person name="Pilate G."/>
            <person name="Poliakov A."/>
            <person name="Razumovskaya J."/>
            <person name="Richardson P."/>
            <person name="Rinaldi C."/>
            <person name="Ritland K."/>
            <person name="Rouze P."/>
            <person name="Ryaboy D."/>
            <person name="Schmutz J."/>
            <person name="Schrader J."/>
            <person name="Segerman B."/>
            <person name="Shin H."/>
            <person name="Siddiqui A."/>
            <person name="Sterky F."/>
            <person name="Terry A."/>
            <person name="Tsai C.J."/>
            <person name="Uberbacher E."/>
            <person name="Unneberg P."/>
            <person name="Vahala J."/>
            <person name="Wall K."/>
            <person name="Wessler S."/>
            <person name="Yang G."/>
            <person name="Yin T."/>
            <person name="Douglas C."/>
            <person name="Marra M."/>
            <person name="Sandberg G."/>
            <person name="Van de Peer Y."/>
            <person name="Rokhsar D."/>
        </authorList>
    </citation>
    <scope>NUCLEOTIDE SEQUENCE [LARGE SCALE GENOMIC DNA]</scope>
    <source>
        <strain evidence="6">cv. Nisqually</strain>
    </source>
</reference>
<dbReference type="CDD" id="cd00177">
    <property type="entry name" value="START"/>
    <property type="match status" value="1"/>
</dbReference>
<dbReference type="InterPro" id="IPR002913">
    <property type="entry name" value="START_lipid-bd_dom"/>
</dbReference>
<evidence type="ECO:0000256" key="1">
    <source>
        <dbReference type="ARBA" id="ARBA00004240"/>
    </source>
</evidence>
<evidence type="ECO:0000313" key="6">
    <source>
        <dbReference type="Proteomes" id="UP000006729"/>
    </source>
</evidence>
<evidence type="ECO:0000259" key="4">
    <source>
        <dbReference type="PROSITE" id="PS50848"/>
    </source>
</evidence>
<dbReference type="SUPFAM" id="SSF50729">
    <property type="entry name" value="PH domain-like"/>
    <property type="match status" value="1"/>
</dbReference>
<dbReference type="EMBL" id="CM009297">
    <property type="protein sequence ID" value="RQO95048.1"/>
    <property type="molecule type" value="Genomic_DNA"/>
</dbReference>
<evidence type="ECO:0000259" key="3">
    <source>
        <dbReference type="PROSITE" id="PS50003"/>
    </source>
</evidence>
<name>A0A3N7GVV0_POPTR</name>
<dbReference type="PANTHER" id="PTHR12136">
    <property type="entry name" value="ENHANCED DISEASE RESISTANCE-RELATED"/>
    <property type="match status" value="1"/>
</dbReference>